<dbReference type="InterPro" id="IPR025824">
    <property type="entry name" value="OB-fold_nuc-bd_dom"/>
</dbReference>
<dbReference type="Pfam" id="PF13742">
    <property type="entry name" value="tRNA_anti_2"/>
    <property type="match status" value="1"/>
</dbReference>
<dbReference type="NCBIfam" id="NF002139">
    <property type="entry name" value="PRK00977.1-3"/>
    <property type="match status" value="1"/>
</dbReference>
<name>A0A9Q0C0U2_9POAL</name>
<evidence type="ECO:0000259" key="7">
    <source>
        <dbReference type="Pfam" id="PF13742"/>
    </source>
</evidence>
<accession>A0A9Q0C0U2</accession>
<dbReference type="Proteomes" id="UP001151287">
    <property type="component" value="Unassembled WGS sequence"/>
</dbReference>
<feature type="compositionally biased region" description="Basic and acidic residues" evidence="5">
    <location>
        <begin position="408"/>
        <end position="418"/>
    </location>
</feature>
<dbReference type="InterPro" id="IPR003761">
    <property type="entry name" value="Exonuc_VII_S"/>
</dbReference>
<evidence type="ECO:0000256" key="2">
    <source>
        <dbReference type="ARBA" id="ARBA00022722"/>
    </source>
</evidence>
<dbReference type="InterPro" id="IPR020579">
    <property type="entry name" value="Exonuc_VII_lsu_C"/>
</dbReference>
<proteinExistence type="inferred from homology"/>
<dbReference type="AlphaFoldDB" id="A0A9Q0C0U2"/>
<dbReference type="GO" id="GO:0009318">
    <property type="term" value="C:exodeoxyribonuclease VII complex"/>
    <property type="evidence" value="ECO:0007669"/>
    <property type="project" value="InterPro"/>
</dbReference>
<dbReference type="GO" id="GO:0006308">
    <property type="term" value="P:DNA catabolic process"/>
    <property type="evidence" value="ECO:0007669"/>
    <property type="project" value="InterPro"/>
</dbReference>
<organism evidence="8 9">
    <name type="scientific">Rhynchospora breviuscula</name>
    <dbReference type="NCBI Taxonomy" id="2022672"/>
    <lineage>
        <taxon>Eukaryota</taxon>
        <taxon>Viridiplantae</taxon>
        <taxon>Streptophyta</taxon>
        <taxon>Embryophyta</taxon>
        <taxon>Tracheophyta</taxon>
        <taxon>Spermatophyta</taxon>
        <taxon>Magnoliopsida</taxon>
        <taxon>Liliopsida</taxon>
        <taxon>Poales</taxon>
        <taxon>Cyperaceae</taxon>
        <taxon>Cyperoideae</taxon>
        <taxon>Rhynchosporeae</taxon>
        <taxon>Rhynchospora</taxon>
    </lineage>
</organism>
<dbReference type="Pfam" id="PF02601">
    <property type="entry name" value="Exonuc_VII_L"/>
    <property type="match status" value="1"/>
</dbReference>
<comment type="caution">
    <text evidence="8">The sequence shown here is derived from an EMBL/GenBank/DDBJ whole genome shotgun (WGS) entry which is preliminary data.</text>
</comment>
<gene>
    <name evidence="8" type="ORF">LUZ63_019995</name>
</gene>
<dbReference type="InterPro" id="IPR037004">
    <property type="entry name" value="Exonuc_VII_ssu_sf"/>
</dbReference>
<dbReference type="PANTHER" id="PTHR30008">
    <property type="entry name" value="EXODEOXYRIBONUCLEASE 7 LARGE SUBUNIT"/>
    <property type="match status" value="1"/>
</dbReference>
<dbReference type="HAMAP" id="MF_00378">
    <property type="entry name" value="Exonuc_7_L"/>
    <property type="match status" value="1"/>
</dbReference>
<reference evidence="8" key="1">
    <citation type="journal article" date="2022" name="Cell">
        <title>Repeat-based holocentromeres influence genome architecture and karyotype evolution.</title>
        <authorList>
            <person name="Hofstatter P.G."/>
            <person name="Thangavel G."/>
            <person name="Lux T."/>
            <person name="Neumann P."/>
            <person name="Vondrak T."/>
            <person name="Novak P."/>
            <person name="Zhang M."/>
            <person name="Costa L."/>
            <person name="Castellani M."/>
            <person name="Scott A."/>
            <person name="Toegelov H."/>
            <person name="Fuchs J."/>
            <person name="Mata-Sucre Y."/>
            <person name="Dias Y."/>
            <person name="Vanzela A.L.L."/>
            <person name="Huettel B."/>
            <person name="Almeida C.C.S."/>
            <person name="Simkova H."/>
            <person name="Souza G."/>
            <person name="Pedrosa-Harand A."/>
            <person name="Macas J."/>
            <person name="Mayer K.F.X."/>
            <person name="Houben A."/>
            <person name="Marques A."/>
        </authorList>
    </citation>
    <scope>NUCLEOTIDE SEQUENCE</scope>
    <source>
        <strain evidence="8">RhyBre1mFocal</strain>
    </source>
</reference>
<feature type="domain" description="OB-fold nucleic acid binding" evidence="7">
    <location>
        <begin position="16"/>
        <end position="108"/>
    </location>
</feature>
<dbReference type="InterPro" id="IPR003753">
    <property type="entry name" value="Exonuc_VII_L"/>
</dbReference>
<dbReference type="HAMAP" id="MF_00337">
    <property type="entry name" value="Exonuc_7_S"/>
    <property type="match status" value="1"/>
</dbReference>
<dbReference type="NCBIfam" id="TIGR00237">
    <property type="entry name" value="xseA"/>
    <property type="match status" value="1"/>
</dbReference>
<dbReference type="SUPFAM" id="SSF116842">
    <property type="entry name" value="XseB-like"/>
    <property type="match status" value="1"/>
</dbReference>
<evidence type="ECO:0000313" key="9">
    <source>
        <dbReference type="Proteomes" id="UP001151287"/>
    </source>
</evidence>
<dbReference type="CDD" id="cd04489">
    <property type="entry name" value="ExoVII_LU_OBF"/>
    <property type="match status" value="1"/>
</dbReference>
<evidence type="ECO:0000313" key="8">
    <source>
        <dbReference type="EMBL" id="KAJ1684724.1"/>
    </source>
</evidence>
<evidence type="ECO:0000259" key="6">
    <source>
        <dbReference type="Pfam" id="PF02601"/>
    </source>
</evidence>
<dbReference type="GO" id="GO:0003676">
    <property type="term" value="F:nucleic acid binding"/>
    <property type="evidence" value="ECO:0007669"/>
    <property type="project" value="InterPro"/>
</dbReference>
<keyword evidence="3" id="KW-0378">Hydrolase</keyword>
<dbReference type="GO" id="GO:0008855">
    <property type="term" value="F:exodeoxyribonuclease VII activity"/>
    <property type="evidence" value="ECO:0007669"/>
    <property type="project" value="InterPro"/>
</dbReference>
<protein>
    <submittedName>
        <fullName evidence="8">Uncharacterized protein</fullName>
    </submittedName>
</protein>
<feature type="domain" description="Exonuclease VII large subunit C-terminal" evidence="6">
    <location>
        <begin position="132"/>
        <end position="308"/>
    </location>
</feature>
<dbReference type="Pfam" id="PF02609">
    <property type="entry name" value="Exonuc_VII_S"/>
    <property type="match status" value="1"/>
</dbReference>
<keyword evidence="1" id="KW-0963">Cytoplasm</keyword>
<evidence type="ECO:0000256" key="4">
    <source>
        <dbReference type="ARBA" id="ARBA00022839"/>
    </source>
</evidence>
<dbReference type="NCBIfam" id="TIGR01280">
    <property type="entry name" value="xseB"/>
    <property type="match status" value="1"/>
</dbReference>
<evidence type="ECO:0000256" key="1">
    <source>
        <dbReference type="ARBA" id="ARBA00022490"/>
    </source>
</evidence>
<keyword evidence="4" id="KW-0269">Exonuclease</keyword>
<sequence>MPQSMSDTSPERPAPVRAVAQAIGGWIDRLGAIWVEGQVTQISRRQGMSTAFLTLRDSLADVSVTVTANRALLDSLAAPLVEGASVVVHGKPTYYATRGSLSLQAREVRMVGLGELLARIARTRQLLAAEGLFAAERKRPLPFLPGAVGLVTSQGSAAEKDVVKHAQERWPSVRIVASYSAMQGVHCTREVIAALQRLEADESVEVIVVARGGGSVEDLLPFSDEGLVRAVAALRTPVVSAIGHESDDPLLDLVADWRAATPTAAAKRVVPDVAEEAQQTLGLRERGRRALLGRIAAERQVVAALHSRPVLADPRGGLMERSREVEALRERAVRTVRHRVDRASDDLEHRLARVRALSPLSTLRRGYAVVTGPNGTAVLDPAGLGPGTPVDIRTAEKTAPKKSATDAASEHHPEDDLSYEDAREQLAEVVHTLEQGGTTLEESIALWERGERLARTCQHRLDGARERLDAVMEREGD</sequence>
<evidence type="ECO:0000256" key="3">
    <source>
        <dbReference type="ARBA" id="ARBA00022801"/>
    </source>
</evidence>
<feature type="region of interest" description="Disordered" evidence="5">
    <location>
        <begin position="397"/>
        <end position="418"/>
    </location>
</feature>
<keyword evidence="2" id="KW-0540">Nuclease</keyword>
<dbReference type="Gene3D" id="1.10.287.1040">
    <property type="entry name" value="Exonuclease VII, small subunit"/>
    <property type="match status" value="1"/>
</dbReference>
<keyword evidence="9" id="KW-1185">Reference proteome</keyword>
<dbReference type="OrthoDB" id="10067758at2759"/>
<dbReference type="EMBL" id="JAMQYH010000009">
    <property type="protein sequence ID" value="KAJ1684724.1"/>
    <property type="molecule type" value="Genomic_DNA"/>
</dbReference>
<dbReference type="PANTHER" id="PTHR30008:SF0">
    <property type="entry name" value="EXODEOXYRIBONUCLEASE 7 LARGE SUBUNIT"/>
    <property type="match status" value="1"/>
</dbReference>
<evidence type="ECO:0000256" key="5">
    <source>
        <dbReference type="SAM" id="MobiDB-lite"/>
    </source>
</evidence>